<accession>A0ABD6CNB8</accession>
<sequence length="282" mass="29125">MSDLLDAVRDRLRPRVTEATSVKRVTVGDAAVLVELTDGESTAAGLAHRPPGDPPETTGWTVESLLAGVSEDVADGTSASVTEDGSKDRTARALGIATMNALSAPIVDWRAGDPMALLSDDVERIVTVGLFAPAFRKFDDVTVNVIEREEIESVPDPDGVRVEVFTPDETDAAMAGAEVVFVTGSAFVYGGVEAYLDAAPTSATVVVIGATASFLPDPLFEAGADVVAGATVTDAAGVRAALRRGACGTDLHDAGLRKVYVARATPSRIRLDASDGAGVSNE</sequence>
<protein>
    <submittedName>
        <fullName evidence="3">Rossmann-like domain-containing protein</fullName>
    </submittedName>
</protein>
<organism evidence="3 4">
    <name type="scientific">Halobellus rarus</name>
    <dbReference type="NCBI Taxonomy" id="1126237"/>
    <lineage>
        <taxon>Archaea</taxon>
        <taxon>Methanobacteriati</taxon>
        <taxon>Methanobacteriota</taxon>
        <taxon>Stenosarchaea group</taxon>
        <taxon>Halobacteria</taxon>
        <taxon>Halobacteriales</taxon>
        <taxon>Haloferacaceae</taxon>
        <taxon>Halobellus</taxon>
    </lineage>
</organism>
<evidence type="ECO:0000313" key="4">
    <source>
        <dbReference type="Proteomes" id="UP001597085"/>
    </source>
</evidence>
<dbReference type="Pfam" id="PF13938">
    <property type="entry name" value="DUF4213"/>
    <property type="match status" value="1"/>
</dbReference>
<gene>
    <name evidence="3" type="ORF">ACFSBX_11220</name>
</gene>
<dbReference type="Pfam" id="PF04016">
    <property type="entry name" value="DUF364"/>
    <property type="match status" value="1"/>
</dbReference>
<keyword evidence="4" id="KW-1185">Reference proteome</keyword>
<reference evidence="3 4" key="1">
    <citation type="journal article" date="2019" name="Int. J. Syst. Evol. Microbiol.">
        <title>The Global Catalogue of Microorganisms (GCM) 10K type strain sequencing project: providing services to taxonomists for standard genome sequencing and annotation.</title>
        <authorList>
            <consortium name="The Broad Institute Genomics Platform"/>
            <consortium name="The Broad Institute Genome Sequencing Center for Infectious Disease"/>
            <person name="Wu L."/>
            <person name="Ma J."/>
        </authorList>
    </citation>
    <scope>NUCLEOTIDE SEQUENCE [LARGE SCALE GENOMIC DNA]</scope>
    <source>
        <strain evidence="3 4">CGMCC 1.12121</strain>
    </source>
</reference>
<name>A0ABD6CNB8_9EURY</name>
<dbReference type="InterPro" id="IPR025251">
    <property type="entry name" value="DUF4213"/>
</dbReference>
<feature type="domain" description="DUF4213" evidence="2">
    <location>
        <begin position="10"/>
        <end position="103"/>
    </location>
</feature>
<dbReference type="Gene3D" id="3.40.50.11590">
    <property type="match status" value="1"/>
</dbReference>
<dbReference type="InterPro" id="IPR007161">
    <property type="entry name" value="DUF364"/>
</dbReference>
<dbReference type="EMBL" id="JBHUDK010000010">
    <property type="protein sequence ID" value="MFD1599525.1"/>
    <property type="molecule type" value="Genomic_DNA"/>
</dbReference>
<evidence type="ECO:0000259" key="2">
    <source>
        <dbReference type="Pfam" id="PF13938"/>
    </source>
</evidence>
<dbReference type="AlphaFoldDB" id="A0ABD6CNB8"/>
<feature type="domain" description="Putative heavy-metal chelation" evidence="1">
    <location>
        <begin position="122"/>
        <end position="258"/>
    </location>
</feature>
<dbReference type="SUPFAM" id="SSF159713">
    <property type="entry name" value="Dhaf3308-like"/>
    <property type="match status" value="1"/>
</dbReference>
<comment type="caution">
    <text evidence="3">The sequence shown here is derived from an EMBL/GenBank/DDBJ whole genome shotgun (WGS) entry which is preliminary data.</text>
</comment>
<dbReference type="Proteomes" id="UP001597085">
    <property type="component" value="Unassembled WGS sequence"/>
</dbReference>
<proteinExistence type="predicted"/>
<dbReference type="RefSeq" id="WP_256420838.1">
    <property type="nucleotide sequence ID" value="NZ_JANHDI010000004.1"/>
</dbReference>
<evidence type="ECO:0000313" key="3">
    <source>
        <dbReference type="EMBL" id="MFD1599525.1"/>
    </source>
</evidence>
<evidence type="ECO:0000259" key="1">
    <source>
        <dbReference type="Pfam" id="PF04016"/>
    </source>
</evidence>